<sequence length="445" mass="47578">MSWFSNAWKGIKKVAGGVLGSAGSIASAIPGVGPIGGAVIGALGSGISGSMAASESAEAAEAARQWQSAENEKQRNWQSNENQVSRDFNAQQAQIGRDWQTQERTAIQKYNSPVEQAQRMREAGLNPFSGTDSGASVPVSQGSTASSAPVSAGMSSAPSVIDPSVSRAASSEVIKNLAEASSASAGSERVRALLDGEITGQQWDNVIKRQTAAAQAMTNFHLPESIQSRIFVDLTNGFKNMRSMKEMDAHIDALLKKAGLDDAQRAYIQFALSPYMTELTNYYKASTGKVNEEAETVRQLRPAQVSEAWSVVHKNNADAYATYARLDAEINALNADASYKKALSSYNTLCYNIRNANSNYEVAATAEQFLNVIQNSKDISASEKKHMQALAEKARKDSNHANAEFWRKQIVSYGGMLIQAVGVGASLATGASVTPPMMPGYPVPY</sequence>
<dbReference type="EMBL" id="PP511882">
    <property type="protein sequence ID" value="XCD08504.1"/>
    <property type="molecule type" value="Genomic_DNA"/>
</dbReference>
<organism evidence="2">
    <name type="scientific">Dulem virus 248</name>
    <dbReference type="NCBI Taxonomy" id="3145725"/>
    <lineage>
        <taxon>Viruses</taxon>
        <taxon>Monodnaviria</taxon>
        <taxon>Sangervirae</taxon>
        <taxon>Phixviricota</taxon>
        <taxon>Malgrandaviricetes</taxon>
        <taxon>Petitvirales</taxon>
        <taxon>Microviridae</taxon>
        <taxon>Microvirus</taxon>
    </lineage>
</organism>
<feature type="compositionally biased region" description="Polar residues" evidence="1">
    <location>
        <begin position="128"/>
        <end position="156"/>
    </location>
</feature>
<feature type="region of interest" description="Disordered" evidence="1">
    <location>
        <begin position="124"/>
        <end position="156"/>
    </location>
</feature>
<accession>A0AAU8B8G7</accession>
<proteinExistence type="predicted"/>
<evidence type="ECO:0000313" key="2">
    <source>
        <dbReference type="EMBL" id="XCD08504.1"/>
    </source>
</evidence>
<evidence type="ECO:0000256" key="1">
    <source>
        <dbReference type="SAM" id="MobiDB-lite"/>
    </source>
</evidence>
<reference evidence="2" key="1">
    <citation type="submission" date="2024-03" db="EMBL/GenBank/DDBJ databases">
        <title>Diverse circular DNA viruses in blood, oral, and fecal samples of captive lemurs.</title>
        <authorList>
            <person name="Paietta E.N."/>
            <person name="Kraberger S."/>
            <person name="Lund M.C."/>
            <person name="Custer J.M."/>
            <person name="Vargas K.M."/>
            <person name="Ehmke E.E."/>
            <person name="Yoder A.D."/>
            <person name="Varsani A."/>
        </authorList>
    </citation>
    <scope>NUCLEOTIDE SEQUENCE</scope>
    <source>
        <strain evidence="2">Duke_43SS_30</strain>
    </source>
</reference>
<name>A0AAU8B8G7_9VIRU</name>
<protein>
    <submittedName>
        <fullName evidence="2">DNA pilot protein</fullName>
    </submittedName>
</protein>